<keyword evidence="8" id="KW-1185">Reference proteome</keyword>
<dbReference type="EMBL" id="JAGIOF010000001">
    <property type="protein sequence ID" value="MBP2384968.1"/>
    <property type="molecule type" value="Genomic_DNA"/>
</dbReference>
<name>A0ABS4X9Q2_9MICC</name>
<evidence type="ECO:0000256" key="2">
    <source>
        <dbReference type="ARBA" id="ARBA00022692"/>
    </source>
</evidence>
<feature type="transmembrane region" description="Helical" evidence="5">
    <location>
        <begin position="408"/>
        <end position="427"/>
    </location>
</feature>
<dbReference type="Proteomes" id="UP001296993">
    <property type="component" value="Unassembled WGS sequence"/>
</dbReference>
<feature type="transmembrane region" description="Helical" evidence="5">
    <location>
        <begin position="84"/>
        <end position="102"/>
    </location>
</feature>
<feature type="transmembrane region" description="Helical" evidence="5">
    <location>
        <begin position="189"/>
        <end position="208"/>
    </location>
</feature>
<feature type="transmembrane region" description="Helical" evidence="5">
    <location>
        <begin position="43"/>
        <end position="63"/>
    </location>
</feature>
<dbReference type="InterPro" id="IPR050367">
    <property type="entry name" value="APC_superfamily"/>
</dbReference>
<feature type="transmembrane region" description="Helical" evidence="5">
    <location>
        <begin position="122"/>
        <end position="142"/>
    </location>
</feature>
<evidence type="ECO:0000256" key="4">
    <source>
        <dbReference type="ARBA" id="ARBA00023136"/>
    </source>
</evidence>
<keyword evidence="2 5" id="KW-0812">Transmembrane</keyword>
<dbReference type="Gene3D" id="1.20.1740.10">
    <property type="entry name" value="Amino acid/polyamine transporter I"/>
    <property type="match status" value="1"/>
</dbReference>
<feature type="transmembrane region" description="Helical" evidence="5">
    <location>
        <begin position="328"/>
        <end position="346"/>
    </location>
</feature>
<sequence length="459" mass="49171">MAKDAPQLRRVLGMTGLVLFGLAYMVPLAVFDTFGIVTSATSGHLPAAYVLTTVAMLFTAYSYGQMSRAIPKAGSAYAYSRSAFGGEVGFLAGWGLMLDYVLLPMLDAMVISIYLHASFPQVPAGVFIVAVLLLSTTLNVIGIRLLLRANFILIAIQVVFLLVFFVLALRSVSTGEAPNLLAPLLEPGMKGSEIFGGAAILCLAFLGFDAVSTLSEEAKDPQRQVPRAIMLVTLCGGVIFTATAYVASISFPNWQDFTDVDAAALEVMQHVGGIMLGAFFVAAYVAGSFASAMTSQASVSRILYSMGRDGVLPRSLFGVLSERFRTPLIGIVLVGAIGLLGIWLELETLSSMISFGALFAFSMVNLSTIKHYVVDGRRRSGPDLLRFGLVPAIGFCLTLWLWTSLSGLTFAIGMSWLALGAIQLAYVTGGFKRRPPELDPYAEVEVLDEDDQQPAFSSR</sequence>
<comment type="subcellular location">
    <subcellularLocation>
        <location evidence="1">Membrane</location>
        <topology evidence="1">Multi-pass membrane protein</topology>
    </subcellularLocation>
</comment>
<comment type="caution">
    <text evidence="7">The sequence shown here is derived from an EMBL/GenBank/DDBJ whole genome shotgun (WGS) entry which is preliminary data.</text>
</comment>
<evidence type="ECO:0000313" key="7">
    <source>
        <dbReference type="EMBL" id="MBP2384968.1"/>
    </source>
</evidence>
<reference evidence="7 8" key="1">
    <citation type="submission" date="2021-03" db="EMBL/GenBank/DDBJ databases">
        <title>Sequencing the genomes of 1000 actinobacteria strains.</title>
        <authorList>
            <person name="Klenk H.-P."/>
        </authorList>
    </citation>
    <scope>NUCLEOTIDE SEQUENCE [LARGE SCALE GENOMIC DNA]</scope>
    <source>
        <strain evidence="7 8">DSM 15797</strain>
    </source>
</reference>
<feature type="transmembrane region" description="Helical" evidence="5">
    <location>
        <begin position="228"/>
        <end position="251"/>
    </location>
</feature>
<evidence type="ECO:0000256" key="3">
    <source>
        <dbReference type="ARBA" id="ARBA00022989"/>
    </source>
</evidence>
<feature type="domain" description="Amino acid permease/ SLC12A" evidence="6">
    <location>
        <begin position="17"/>
        <end position="379"/>
    </location>
</feature>
<dbReference type="Pfam" id="PF00324">
    <property type="entry name" value="AA_permease"/>
    <property type="match status" value="1"/>
</dbReference>
<evidence type="ECO:0000256" key="5">
    <source>
        <dbReference type="SAM" id="Phobius"/>
    </source>
</evidence>
<gene>
    <name evidence="7" type="ORF">JOF47_000479</name>
</gene>
<evidence type="ECO:0000313" key="8">
    <source>
        <dbReference type="Proteomes" id="UP001296993"/>
    </source>
</evidence>
<protein>
    <submittedName>
        <fullName evidence="7">Amino acid transporter</fullName>
    </submittedName>
</protein>
<dbReference type="PANTHER" id="PTHR42770">
    <property type="entry name" value="AMINO ACID TRANSPORTER-RELATED"/>
    <property type="match status" value="1"/>
</dbReference>
<feature type="transmembrane region" description="Helical" evidence="5">
    <location>
        <begin position="12"/>
        <end position="31"/>
    </location>
</feature>
<dbReference type="PIRSF" id="PIRSF006060">
    <property type="entry name" value="AA_transporter"/>
    <property type="match status" value="1"/>
</dbReference>
<feature type="transmembrane region" description="Helical" evidence="5">
    <location>
        <begin position="271"/>
        <end position="292"/>
    </location>
</feature>
<feature type="transmembrane region" description="Helical" evidence="5">
    <location>
        <begin position="352"/>
        <end position="372"/>
    </location>
</feature>
<proteinExistence type="predicted"/>
<feature type="transmembrane region" description="Helical" evidence="5">
    <location>
        <begin position="384"/>
        <end position="402"/>
    </location>
</feature>
<dbReference type="PANTHER" id="PTHR42770:SF8">
    <property type="entry name" value="PUTRESCINE IMPORTER PUUP"/>
    <property type="match status" value="1"/>
</dbReference>
<accession>A0ABS4X9Q2</accession>
<dbReference type="RefSeq" id="WP_245356221.1">
    <property type="nucleotide sequence ID" value="NZ_BAAAJY010000018.1"/>
</dbReference>
<keyword evidence="4 5" id="KW-0472">Membrane</keyword>
<evidence type="ECO:0000259" key="6">
    <source>
        <dbReference type="Pfam" id="PF00324"/>
    </source>
</evidence>
<organism evidence="7 8">
    <name type="scientific">Paeniglutamicibacter kerguelensis</name>
    <dbReference type="NCBI Taxonomy" id="254788"/>
    <lineage>
        <taxon>Bacteria</taxon>
        <taxon>Bacillati</taxon>
        <taxon>Actinomycetota</taxon>
        <taxon>Actinomycetes</taxon>
        <taxon>Micrococcales</taxon>
        <taxon>Micrococcaceae</taxon>
        <taxon>Paeniglutamicibacter</taxon>
    </lineage>
</organism>
<keyword evidence="3 5" id="KW-1133">Transmembrane helix</keyword>
<feature type="transmembrane region" description="Helical" evidence="5">
    <location>
        <begin position="149"/>
        <end position="169"/>
    </location>
</feature>
<dbReference type="InterPro" id="IPR004841">
    <property type="entry name" value="AA-permease/SLC12A_dom"/>
</dbReference>
<evidence type="ECO:0000256" key="1">
    <source>
        <dbReference type="ARBA" id="ARBA00004141"/>
    </source>
</evidence>